<evidence type="ECO:0000256" key="3">
    <source>
        <dbReference type="ARBA" id="ARBA00022519"/>
    </source>
</evidence>
<dbReference type="PANTHER" id="PTHR47529">
    <property type="entry name" value="PEPTIDYL-PROLYL CIS-TRANS ISOMERASE D"/>
    <property type="match status" value="1"/>
</dbReference>
<accession>A0ABT0L8B5</accession>
<dbReference type="Pfam" id="PF00639">
    <property type="entry name" value="Rotamase"/>
    <property type="match status" value="1"/>
</dbReference>
<dbReference type="InterPro" id="IPR000297">
    <property type="entry name" value="PPIase_PpiC"/>
</dbReference>
<evidence type="ECO:0000256" key="5">
    <source>
        <dbReference type="ARBA" id="ARBA00022989"/>
    </source>
</evidence>
<feature type="transmembrane region" description="Helical" evidence="12">
    <location>
        <begin position="12"/>
        <end position="34"/>
    </location>
</feature>
<dbReference type="SUPFAM" id="SSF109998">
    <property type="entry name" value="Triger factor/SurA peptide-binding domain-like"/>
    <property type="match status" value="1"/>
</dbReference>
<dbReference type="PANTHER" id="PTHR47529:SF1">
    <property type="entry name" value="PERIPLASMIC CHAPERONE PPID"/>
    <property type="match status" value="1"/>
</dbReference>
<reference evidence="14 15" key="1">
    <citation type="submission" date="2022-01" db="EMBL/GenBank/DDBJ databases">
        <title>Whole genome-based taxonomy of the Shewanellaceae.</title>
        <authorList>
            <person name="Martin-Rodriguez A.J."/>
        </authorList>
    </citation>
    <scope>NUCLEOTIDE SEQUENCE [LARGE SCALE GENOMIC DNA]</scope>
    <source>
        <strain evidence="14 15">DSM 17177</strain>
    </source>
</reference>
<evidence type="ECO:0000256" key="10">
    <source>
        <dbReference type="ARBA" id="ARBA00042775"/>
    </source>
</evidence>
<keyword evidence="2" id="KW-1003">Cell membrane</keyword>
<evidence type="ECO:0000313" key="14">
    <source>
        <dbReference type="EMBL" id="MCL1123938.1"/>
    </source>
</evidence>
<evidence type="ECO:0000256" key="9">
    <source>
        <dbReference type="ARBA" id="ARBA00040743"/>
    </source>
</evidence>
<evidence type="ECO:0000256" key="1">
    <source>
        <dbReference type="ARBA" id="ARBA00004382"/>
    </source>
</evidence>
<dbReference type="RefSeq" id="WP_248939220.1">
    <property type="nucleotide sequence ID" value="NZ_JAKIKS010000014.1"/>
</dbReference>
<evidence type="ECO:0000256" key="2">
    <source>
        <dbReference type="ARBA" id="ARBA00022475"/>
    </source>
</evidence>
<gene>
    <name evidence="14" type="ORF">L2764_05430</name>
</gene>
<keyword evidence="11" id="KW-0697">Rotamase</keyword>
<dbReference type="Gene3D" id="1.10.4030.10">
    <property type="entry name" value="Porin chaperone SurA, peptide-binding domain"/>
    <property type="match status" value="1"/>
</dbReference>
<dbReference type="InterPro" id="IPR027304">
    <property type="entry name" value="Trigger_fact/SurA_dom_sf"/>
</dbReference>
<dbReference type="Pfam" id="PF13624">
    <property type="entry name" value="SurA_N_3"/>
    <property type="match status" value="1"/>
</dbReference>
<dbReference type="Gene3D" id="3.10.50.40">
    <property type="match status" value="1"/>
</dbReference>
<keyword evidence="4 12" id="KW-0812">Transmembrane</keyword>
<feature type="domain" description="PpiC" evidence="13">
    <location>
        <begin position="268"/>
        <end position="365"/>
    </location>
</feature>
<proteinExistence type="inferred from homology"/>
<dbReference type="PROSITE" id="PS50198">
    <property type="entry name" value="PPIC_PPIASE_2"/>
    <property type="match status" value="1"/>
</dbReference>
<keyword evidence="11" id="KW-0413">Isomerase</keyword>
<dbReference type="SUPFAM" id="SSF54534">
    <property type="entry name" value="FKBP-like"/>
    <property type="match status" value="1"/>
</dbReference>
<evidence type="ECO:0000256" key="12">
    <source>
        <dbReference type="SAM" id="Phobius"/>
    </source>
</evidence>
<evidence type="ECO:0000256" key="11">
    <source>
        <dbReference type="PROSITE-ProRule" id="PRU00278"/>
    </source>
</evidence>
<comment type="subcellular location">
    <subcellularLocation>
        <location evidence="1">Cell inner membrane</location>
        <topology evidence="1">Single-pass type II membrane protein</topology>
        <orientation evidence="1">Periplasmic side</orientation>
    </subcellularLocation>
</comment>
<dbReference type="EMBL" id="JAKIKS010000014">
    <property type="protein sequence ID" value="MCL1123938.1"/>
    <property type="molecule type" value="Genomic_DNA"/>
</dbReference>
<dbReference type="InterPro" id="IPR046357">
    <property type="entry name" value="PPIase_dom_sf"/>
</dbReference>
<dbReference type="Proteomes" id="UP001203423">
    <property type="component" value="Unassembled WGS sequence"/>
</dbReference>
<protein>
    <recommendedName>
        <fullName evidence="9">Periplasmic chaperone PpiD</fullName>
    </recommendedName>
    <alternativeName>
        <fullName evidence="10">Periplasmic folding chaperone</fullName>
    </alternativeName>
</protein>
<keyword evidence="7" id="KW-0143">Chaperone</keyword>
<name>A0ABT0L8B5_9GAMM</name>
<keyword evidence="15" id="KW-1185">Reference proteome</keyword>
<evidence type="ECO:0000256" key="4">
    <source>
        <dbReference type="ARBA" id="ARBA00022692"/>
    </source>
</evidence>
<evidence type="ECO:0000256" key="8">
    <source>
        <dbReference type="ARBA" id="ARBA00038408"/>
    </source>
</evidence>
<keyword evidence="3" id="KW-0997">Cell inner membrane</keyword>
<evidence type="ECO:0000313" key="15">
    <source>
        <dbReference type="Proteomes" id="UP001203423"/>
    </source>
</evidence>
<comment type="caution">
    <text evidence="14">The sequence shown here is derived from an EMBL/GenBank/DDBJ whole genome shotgun (WGS) entry which is preliminary data.</text>
</comment>
<evidence type="ECO:0000256" key="6">
    <source>
        <dbReference type="ARBA" id="ARBA00023136"/>
    </source>
</evidence>
<evidence type="ECO:0000259" key="13">
    <source>
        <dbReference type="PROSITE" id="PS50198"/>
    </source>
</evidence>
<comment type="similarity">
    <text evidence="8">Belongs to the PpiD chaperone family.</text>
</comment>
<dbReference type="InterPro" id="IPR052029">
    <property type="entry name" value="PpiD_chaperone"/>
</dbReference>
<keyword evidence="5 12" id="KW-1133">Transmembrane helix</keyword>
<organism evidence="14 15">
    <name type="scientific">Shewanella surugensis</name>
    <dbReference type="NCBI Taxonomy" id="212020"/>
    <lineage>
        <taxon>Bacteria</taxon>
        <taxon>Pseudomonadati</taxon>
        <taxon>Pseudomonadota</taxon>
        <taxon>Gammaproteobacteria</taxon>
        <taxon>Alteromonadales</taxon>
        <taxon>Shewanellaceae</taxon>
        <taxon>Shewanella</taxon>
    </lineage>
</organism>
<sequence>MLEKIREGSQGVIAKSILVLVILSFAFTGISSYLSSSTEEPAATVNGEIITQPALEQAYQNERARLQQQLGTMFDTLAANDSYMQSVKQNVLERLVADKLLDQSAVSLGLRVSDGQIKNAIMNEPAFQTDGKFDNDRYQAILRQLGYQAQTFRDMMRTDMTRTQLVRALVTSEFVLPSEAKYVAQLQDQTRDLRYLVVKSQPFLADVKVTDEQAQTYFDDNSAQFIRPESVSLDYVELDAKQMAKGITITDAQAKTYYDENKTQYRTAEKRLAAHILIEKGDDEVASKAKAEEIYKQLQAGANFAELAKKDSDDTFSREQGGKLDWFEEGVMQPTFDQALFSLKKGQYSTVLTTDFGFQIVKLLDIEGGQEVPFSDVETKIKDQLKEKQAVDKFYELQQTLADTSYEVPDTLSETAKAVDSKVETTARFTRNNVPPLFNQPDIVKAIFSANVLADGMNSDVLEVEPNHVVVLRAKTHTPAGSLPFADVKENIVAQLKQQQANEAARAKAQEVMTAVQNKESITDFTTKTNVTRNDPDVDNAIVKKAFQMPHSDSESVDTVALGSGYAVVILDKINAAKPADEAQLKALEEKLSSQYSEADYRAIIAMLKAQGEVTYPSVEQQ</sequence>
<keyword evidence="6 12" id="KW-0472">Membrane</keyword>
<evidence type="ECO:0000256" key="7">
    <source>
        <dbReference type="ARBA" id="ARBA00023186"/>
    </source>
</evidence>